<accession>A0A3N7HRD7</accession>
<dbReference type="InterPro" id="IPR001466">
    <property type="entry name" value="Beta-lactam-related"/>
</dbReference>
<dbReference type="PANTHER" id="PTHR43283:SF7">
    <property type="entry name" value="BETA-LACTAMASE-RELATED DOMAIN-CONTAINING PROTEIN"/>
    <property type="match status" value="1"/>
</dbReference>
<proteinExistence type="predicted"/>
<dbReference type="AlphaFoldDB" id="A0A3N7HRD7"/>
<dbReference type="InterPro" id="IPR012338">
    <property type="entry name" value="Beta-lactam/transpept-like"/>
</dbReference>
<evidence type="ECO:0000313" key="2">
    <source>
        <dbReference type="EMBL" id="RQP24810.1"/>
    </source>
</evidence>
<dbReference type="PROSITE" id="PS51257">
    <property type="entry name" value="PROKAR_LIPOPROTEIN"/>
    <property type="match status" value="1"/>
</dbReference>
<dbReference type="InterPro" id="IPR050789">
    <property type="entry name" value="Diverse_Enzym_Activities"/>
</dbReference>
<dbReference type="OrthoDB" id="8582986at2"/>
<reference evidence="2 3" key="1">
    <citation type="submission" date="2018-08" db="EMBL/GenBank/DDBJ databases">
        <authorList>
            <person name="Khan S.A."/>
            <person name="Jeon C.O."/>
            <person name="Chun B.H."/>
            <person name="Jeong S.E."/>
        </authorList>
    </citation>
    <scope>NUCLEOTIDE SEQUENCE [LARGE SCALE GENOMIC DNA]</scope>
    <source>
        <strain evidence="2 3">S-16</strain>
    </source>
</reference>
<dbReference type="Proteomes" id="UP000267464">
    <property type="component" value="Unassembled WGS sequence"/>
</dbReference>
<feature type="domain" description="Beta-lactamase-related" evidence="1">
    <location>
        <begin position="170"/>
        <end position="442"/>
    </location>
</feature>
<keyword evidence="3" id="KW-1185">Reference proteome</keyword>
<dbReference type="PANTHER" id="PTHR43283">
    <property type="entry name" value="BETA-LACTAMASE-RELATED"/>
    <property type="match status" value="1"/>
</dbReference>
<sequence>MTFRISPRAVRRVLTVGLVLGLVSCADLPAGRAIRIGTSSVSHALCSNHFIGGQPADTVYREEMAPDGGQKLIGWAMNYRVDDVRREVTTTVLGGFEKRAVYKEGLGCTVLHGDAVPPALAVQDVPPRLPDLADGFAPPEPVQAADPAIRAAIDEAFVEPAQPPYRRTKAVVVVHRGQVIGEGYAPGIGVDTALHGHSITKSVTHALVGVLAREGRIKPAEPGQVQAWQSPDDPRHLITIDQLLGMVSGLPGDEYAGGWDASSRMWFVERDMAAYAATARPDAEPGKRWAYSDLGLMLVSRAVRDAAGGDAGSVLKFAHRELFDPIGMRHVTFEFDETGTPLGPSHLYASARDFARFGMLYLNDGVAGGRRILPEGWVKNASTPKTEAAYGSGFWLNTSQAANGQCGLFGMPGAPADAYFARGYLGQYVVIVPSRQLVVVRLGVSYGQCGQVNNAGKLVKAVVDALDAKPAVAQAAP</sequence>
<dbReference type="RefSeq" id="WP_124539713.1">
    <property type="nucleotide sequence ID" value="NZ_QUSW01000002.1"/>
</dbReference>
<reference evidence="2 3" key="2">
    <citation type="submission" date="2018-12" db="EMBL/GenBank/DDBJ databases">
        <title>Rhizobacter gummiphilus sp. nov., a rubber-degrading bacterium isolated from the soil of a botanical garden in Japan.</title>
        <authorList>
            <person name="Shunsuke S.S."/>
        </authorList>
    </citation>
    <scope>NUCLEOTIDE SEQUENCE [LARGE SCALE GENOMIC DNA]</scope>
    <source>
        <strain evidence="2 3">S-16</strain>
    </source>
</reference>
<keyword evidence="2" id="KW-0378">Hydrolase</keyword>
<evidence type="ECO:0000259" key="1">
    <source>
        <dbReference type="Pfam" id="PF00144"/>
    </source>
</evidence>
<name>A0A3N7HRD7_9BURK</name>
<evidence type="ECO:0000313" key="3">
    <source>
        <dbReference type="Proteomes" id="UP000267464"/>
    </source>
</evidence>
<dbReference type="Pfam" id="PF00144">
    <property type="entry name" value="Beta-lactamase"/>
    <property type="match status" value="1"/>
</dbReference>
<comment type="caution">
    <text evidence="2">The sequence shown here is derived from an EMBL/GenBank/DDBJ whole genome shotgun (WGS) entry which is preliminary data.</text>
</comment>
<dbReference type="GO" id="GO:0016787">
    <property type="term" value="F:hydrolase activity"/>
    <property type="evidence" value="ECO:0007669"/>
    <property type="project" value="UniProtKB-KW"/>
</dbReference>
<dbReference type="Gene3D" id="3.40.710.10">
    <property type="entry name" value="DD-peptidase/beta-lactamase superfamily"/>
    <property type="match status" value="1"/>
</dbReference>
<gene>
    <name evidence="2" type="ORF">DZC73_07985</name>
</gene>
<dbReference type="SUPFAM" id="SSF56601">
    <property type="entry name" value="beta-lactamase/transpeptidase-like"/>
    <property type="match status" value="1"/>
</dbReference>
<protein>
    <submittedName>
        <fullName evidence="2">Class C beta-lactamase-related serine hydrolase</fullName>
    </submittedName>
</protein>
<organism evidence="2 3">
    <name type="scientific">Piscinibacter terrae</name>
    <dbReference type="NCBI Taxonomy" id="2496871"/>
    <lineage>
        <taxon>Bacteria</taxon>
        <taxon>Pseudomonadati</taxon>
        <taxon>Pseudomonadota</taxon>
        <taxon>Betaproteobacteria</taxon>
        <taxon>Burkholderiales</taxon>
        <taxon>Sphaerotilaceae</taxon>
        <taxon>Piscinibacter</taxon>
    </lineage>
</organism>
<dbReference type="EMBL" id="QUSW01000002">
    <property type="protein sequence ID" value="RQP24810.1"/>
    <property type="molecule type" value="Genomic_DNA"/>
</dbReference>